<feature type="region of interest" description="Disordered" evidence="1">
    <location>
        <begin position="1"/>
        <end position="44"/>
    </location>
</feature>
<dbReference type="Proteomes" id="UP001066276">
    <property type="component" value="Chromosome 1_1"/>
</dbReference>
<name>A0AAV7WZ06_PLEWA</name>
<gene>
    <name evidence="2" type="ORF">NDU88_005691</name>
</gene>
<evidence type="ECO:0000313" key="3">
    <source>
        <dbReference type="Proteomes" id="UP001066276"/>
    </source>
</evidence>
<reference evidence="2" key="1">
    <citation type="journal article" date="2022" name="bioRxiv">
        <title>Sequencing and chromosome-scale assembly of the giantPleurodeles waltlgenome.</title>
        <authorList>
            <person name="Brown T."/>
            <person name="Elewa A."/>
            <person name="Iarovenko S."/>
            <person name="Subramanian E."/>
            <person name="Araus A.J."/>
            <person name="Petzold A."/>
            <person name="Susuki M."/>
            <person name="Suzuki K.-i.T."/>
            <person name="Hayashi T."/>
            <person name="Toyoda A."/>
            <person name="Oliveira C."/>
            <person name="Osipova E."/>
            <person name="Leigh N.D."/>
            <person name="Simon A."/>
            <person name="Yun M.H."/>
        </authorList>
    </citation>
    <scope>NUCLEOTIDE SEQUENCE</scope>
    <source>
        <strain evidence="2">20211129_DDA</strain>
        <tissue evidence="2">Liver</tissue>
    </source>
</reference>
<evidence type="ECO:0000313" key="2">
    <source>
        <dbReference type="EMBL" id="KAJ1218106.1"/>
    </source>
</evidence>
<organism evidence="2 3">
    <name type="scientific">Pleurodeles waltl</name>
    <name type="common">Iberian ribbed newt</name>
    <dbReference type="NCBI Taxonomy" id="8319"/>
    <lineage>
        <taxon>Eukaryota</taxon>
        <taxon>Metazoa</taxon>
        <taxon>Chordata</taxon>
        <taxon>Craniata</taxon>
        <taxon>Vertebrata</taxon>
        <taxon>Euteleostomi</taxon>
        <taxon>Amphibia</taxon>
        <taxon>Batrachia</taxon>
        <taxon>Caudata</taxon>
        <taxon>Salamandroidea</taxon>
        <taxon>Salamandridae</taxon>
        <taxon>Pleurodelinae</taxon>
        <taxon>Pleurodeles</taxon>
    </lineage>
</organism>
<keyword evidence="3" id="KW-1185">Reference proteome</keyword>
<sequence length="120" mass="14031">MLAGPRRDTILTAPGRKPNPYHPKQTQAKRKEVNDKVSRRRQDRVRDIRIGDQVIVKDRIPGWKSRTPYEPGVWTVTWGSGTMVTAEKRNDRVKRNISWFKKAIFVEHFGDQKAEDQFSD</sequence>
<comment type="caution">
    <text evidence="2">The sequence shown here is derived from an EMBL/GenBank/DDBJ whole genome shotgun (WGS) entry which is preliminary data.</text>
</comment>
<accession>A0AAV7WZ06</accession>
<evidence type="ECO:0000256" key="1">
    <source>
        <dbReference type="SAM" id="MobiDB-lite"/>
    </source>
</evidence>
<dbReference type="EMBL" id="JANPWB010000001">
    <property type="protein sequence ID" value="KAJ1218106.1"/>
    <property type="molecule type" value="Genomic_DNA"/>
</dbReference>
<protein>
    <submittedName>
        <fullName evidence="2">Uncharacterized protein</fullName>
    </submittedName>
</protein>
<dbReference type="AlphaFoldDB" id="A0AAV7WZ06"/>
<proteinExistence type="predicted"/>